<evidence type="ECO:0000256" key="2">
    <source>
        <dbReference type="ARBA" id="ARBA00022723"/>
    </source>
</evidence>
<dbReference type="SUPFAM" id="SSF47473">
    <property type="entry name" value="EF-hand"/>
    <property type="match status" value="1"/>
</dbReference>
<comment type="function">
    <text evidence="1">Potential calcium sensor.</text>
</comment>
<dbReference type="InterPro" id="IPR039647">
    <property type="entry name" value="EF_hand_pair_protein_CML-like"/>
</dbReference>
<dbReference type="GO" id="GO:0005509">
    <property type="term" value="F:calcium ion binding"/>
    <property type="evidence" value="ECO:0007669"/>
    <property type="project" value="InterPro"/>
</dbReference>
<dbReference type="GO" id="GO:0005737">
    <property type="term" value="C:cytoplasm"/>
    <property type="evidence" value="ECO:0007669"/>
    <property type="project" value="UniProtKB-ARBA"/>
</dbReference>
<keyword evidence="3" id="KW-0677">Repeat</keyword>
<evidence type="ECO:0000313" key="6">
    <source>
        <dbReference type="EMBL" id="RXH93537.1"/>
    </source>
</evidence>
<keyword evidence="4" id="KW-0106">Calcium</keyword>
<feature type="domain" description="EF-hand" evidence="5">
    <location>
        <begin position="1"/>
        <end position="30"/>
    </location>
</feature>
<protein>
    <recommendedName>
        <fullName evidence="5">EF-hand domain-containing protein</fullName>
    </recommendedName>
</protein>
<dbReference type="CDD" id="cd00051">
    <property type="entry name" value="EFh"/>
    <property type="match status" value="1"/>
</dbReference>
<keyword evidence="7" id="KW-1185">Reference proteome</keyword>
<comment type="caution">
    <text evidence="6">The sequence shown here is derived from an EMBL/GenBank/DDBJ whole genome shotgun (WGS) entry which is preliminary data.</text>
</comment>
<organism evidence="6 7">
    <name type="scientific">Malus domestica</name>
    <name type="common">Apple</name>
    <name type="synonym">Pyrus malus</name>
    <dbReference type="NCBI Taxonomy" id="3750"/>
    <lineage>
        <taxon>Eukaryota</taxon>
        <taxon>Viridiplantae</taxon>
        <taxon>Streptophyta</taxon>
        <taxon>Embryophyta</taxon>
        <taxon>Tracheophyta</taxon>
        <taxon>Spermatophyta</taxon>
        <taxon>Magnoliopsida</taxon>
        <taxon>eudicotyledons</taxon>
        <taxon>Gunneridae</taxon>
        <taxon>Pentapetalae</taxon>
        <taxon>rosids</taxon>
        <taxon>fabids</taxon>
        <taxon>Rosales</taxon>
        <taxon>Rosaceae</taxon>
        <taxon>Amygdaloideae</taxon>
        <taxon>Maleae</taxon>
        <taxon>Malus</taxon>
    </lineage>
</organism>
<evidence type="ECO:0000259" key="5">
    <source>
        <dbReference type="PROSITE" id="PS50222"/>
    </source>
</evidence>
<evidence type="ECO:0000313" key="7">
    <source>
        <dbReference type="Proteomes" id="UP000290289"/>
    </source>
</evidence>
<dbReference type="Gene3D" id="1.10.238.10">
    <property type="entry name" value="EF-hand"/>
    <property type="match status" value="1"/>
</dbReference>
<dbReference type="FunFam" id="1.10.238.10:FF:000089">
    <property type="entry name" value="calmodulin-like protein 3"/>
    <property type="match status" value="1"/>
</dbReference>
<name>A0A498JFG2_MALDO</name>
<dbReference type="SMART" id="SM00054">
    <property type="entry name" value="EFh"/>
    <property type="match status" value="2"/>
</dbReference>
<accession>A0A498JFG2</accession>
<reference evidence="6 7" key="1">
    <citation type="submission" date="2018-10" db="EMBL/GenBank/DDBJ databases">
        <title>A high-quality apple genome assembly.</title>
        <authorList>
            <person name="Hu J."/>
        </authorList>
    </citation>
    <scope>NUCLEOTIDE SEQUENCE [LARGE SCALE GENOMIC DNA]</scope>
    <source>
        <strain evidence="7">cv. HFTH1</strain>
        <tissue evidence="6">Young leaf</tissue>
    </source>
</reference>
<evidence type="ECO:0000256" key="3">
    <source>
        <dbReference type="ARBA" id="ARBA00022737"/>
    </source>
</evidence>
<dbReference type="PROSITE" id="PS50222">
    <property type="entry name" value="EF_HAND_2"/>
    <property type="match status" value="2"/>
</dbReference>
<dbReference type="InterPro" id="IPR011992">
    <property type="entry name" value="EF-hand-dom_pair"/>
</dbReference>
<gene>
    <name evidence="6" type="ORF">DVH24_014113</name>
</gene>
<dbReference type="PANTHER" id="PTHR10891">
    <property type="entry name" value="EF-HAND CALCIUM-BINDING DOMAIN CONTAINING PROTEIN"/>
    <property type="match status" value="1"/>
</dbReference>
<keyword evidence="2" id="KW-0479">Metal-binding</keyword>
<dbReference type="PROSITE" id="PS00018">
    <property type="entry name" value="EF_HAND_1"/>
    <property type="match status" value="1"/>
</dbReference>
<feature type="domain" description="EF-hand" evidence="5">
    <location>
        <begin position="32"/>
        <end position="67"/>
    </location>
</feature>
<dbReference type="AlphaFoldDB" id="A0A498JFG2"/>
<dbReference type="Proteomes" id="UP000290289">
    <property type="component" value="Chromosome 7"/>
</dbReference>
<evidence type="ECO:0000256" key="4">
    <source>
        <dbReference type="ARBA" id="ARBA00022837"/>
    </source>
</evidence>
<evidence type="ECO:0000256" key="1">
    <source>
        <dbReference type="ARBA" id="ARBA00003291"/>
    </source>
</evidence>
<dbReference type="STRING" id="3750.A0A498JFG2"/>
<proteinExistence type="predicted"/>
<dbReference type="EMBL" id="RDQH01000333">
    <property type="protein sequence ID" value="RXH93537.1"/>
    <property type="molecule type" value="Genomic_DNA"/>
</dbReference>
<dbReference type="Pfam" id="PF13833">
    <property type="entry name" value="EF-hand_8"/>
    <property type="match status" value="1"/>
</dbReference>
<dbReference type="InterPro" id="IPR002048">
    <property type="entry name" value="EF_hand_dom"/>
</dbReference>
<dbReference type="InterPro" id="IPR018247">
    <property type="entry name" value="EF_Hand_1_Ca_BS"/>
</dbReference>
<sequence length="106" mass="12250">MDAFRIFDADKNRKISAEELQKVLVSLGCQKCSLKECRKMIKGVDRKGDGAVDFEEFRLMMTKNYKRNQLVAVTAIQFFDGQEDLQRHFSLPWPLLGNSPNPKRNV</sequence>